<evidence type="ECO:0000256" key="7">
    <source>
        <dbReference type="RuleBase" id="RU003942"/>
    </source>
</evidence>
<feature type="transmembrane region" description="Helical" evidence="8">
    <location>
        <begin position="50"/>
        <end position="74"/>
    </location>
</feature>
<sequence>MAWLLVLGSAILEIIWASGLKYATHTWEWIIVITLITVSYLMLIQSYKKLNVAIAYTVFVGIGTIGTYVTGIYLGEDFNALQIMFLLILLGGIVGMKMATPNEEKNGKEGA</sequence>
<evidence type="ECO:0000256" key="5">
    <source>
        <dbReference type="ARBA" id="ARBA00022989"/>
    </source>
</evidence>
<accession>A0ABS8Y955</accession>
<evidence type="ECO:0000256" key="2">
    <source>
        <dbReference type="ARBA" id="ARBA00022448"/>
    </source>
</evidence>
<dbReference type="RefSeq" id="WP_019422009.1">
    <property type="nucleotide sequence ID" value="NZ_JAJNBZ010000002.1"/>
</dbReference>
<dbReference type="PANTHER" id="PTHR30561:SF0">
    <property type="entry name" value="GUANIDINIUM EXPORTER"/>
    <property type="match status" value="1"/>
</dbReference>
<dbReference type="Pfam" id="PF00893">
    <property type="entry name" value="Multi_Drug_Res"/>
    <property type="match status" value="1"/>
</dbReference>
<organism evidence="9 10">
    <name type="scientific">Paenibacillus profundus</name>
    <dbReference type="NCBI Taxonomy" id="1173085"/>
    <lineage>
        <taxon>Bacteria</taxon>
        <taxon>Bacillati</taxon>
        <taxon>Bacillota</taxon>
        <taxon>Bacilli</taxon>
        <taxon>Bacillales</taxon>
        <taxon>Paenibacillaceae</taxon>
        <taxon>Paenibacillus</taxon>
    </lineage>
</organism>
<evidence type="ECO:0000256" key="1">
    <source>
        <dbReference type="ARBA" id="ARBA00004651"/>
    </source>
</evidence>
<keyword evidence="6 8" id="KW-0472">Membrane</keyword>
<keyword evidence="3" id="KW-1003">Cell membrane</keyword>
<dbReference type="Proteomes" id="UP001199916">
    <property type="component" value="Unassembled WGS sequence"/>
</dbReference>
<protein>
    <submittedName>
        <fullName evidence="9">SMR family transporter</fullName>
    </submittedName>
</protein>
<evidence type="ECO:0000256" key="8">
    <source>
        <dbReference type="SAM" id="Phobius"/>
    </source>
</evidence>
<keyword evidence="5 8" id="KW-1133">Transmembrane helix</keyword>
<reference evidence="9 10" key="1">
    <citation type="submission" date="2021-11" db="EMBL/GenBank/DDBJ databases">
        <title>Draft genome sequence of Paenibacillus profundus YoMME, a new Gram-positive bacteria with exoelectrogenic properties.</title>
        <authorList>
            <person name="Hubenova Y."/>
            <person name="Hubenova E."/>
            <person name="Manasiev Y."/>
            <person name="Peykov S."/>
            <person name="Mitov M."/>
        </authorList>
    </citation>
    <scope>NUCLEOTIDE SEQUENCE [LARGE SCALE GENOMIC DNA]</scope>
    <source>
        <strain evidence="9 10">YoMME</strain>
    </source>
</reference>
<keyword evidence="4 7" id="KW-0812">Transmembrane</keyword>
<gene>
    <name evidence="9" type="ORF">LQV63_03270</name>
</gene>
<evidence type="ECO:0000313" key="9">
    <source>
        <dbReference type="EMBL" id="MCE5168335.1"/>
    </source>
</evidence>
<keyword evidence="2" id="KW-0813">Transport</keyword>
<dbReference type="SUPFAM" id="SSF103481">
    <property type="entry name" value="Multidrug resistance efflux transporter EmrE"/>
    <property type="match status" value="1"/>
</dbReference>
<keyword evidence="10" id="KW-1185">Reference proteome</keyword>
<evidence type="ECO:0000256" key="6">
    <source>
        <dbReference type="ARBA" id="ARBA00023136"/>
    </source>
</evidence>
<feature type="transmembrane region" description="Helical" evidence="8">
    <location>
        <begin position="27"/>
        <end position="43"/>
    </location>
</feature>
<dbReference type="EMBL" id="JAJNBZ010000002">
    <property type="protein sequence ID" value="MCE5168335.1"/>
    <property type="molecule type" value="Genomic_DNA"/>
</dbReference>
<evidence type="ECO:0000313" key="10">
    <source>
        <dbReference type="Proteomes" id="UP001199916"/>
    </source>
</evidence>
<comment type="caution">
    <text evidence="9">The sequence shown here is derived from an EMBL/GenBank/DDBJ whole genome shotgun (WGS) entry which is preliminary data.</text>
</comment>
<evidence type="ECO:0000256" key="4">
    <source>
        <dbReference type="ARBA" id="ARBA00022692"/>
    </source>
</evidence>
<dbReference type="PANTHER" id="PTHR30561">
    <property type="entry name" value="SMR FAMILY PROTON-DEPENDENT DRUG EFFLUX TRANSPORTER SUGE"/>
    <property type="match status" value="1"/>
</dbReference>
<dbReference type="InterPro" id="IPR000390">
    <property type="entry name" value="Small_drug/metabolite_transptr"/>
</dbReference>
<evidence type="ECO:0000256" key="3">
    <source>
        <dbReference type="ARBA" id="ARBA00022475"/>
    </source>
</evidence>
<feature type="transmembrane region" description="Helical" evidence="8">
    <location>
        <begin position="80"/>
        <end position="99"/>
    </location>
</feature>
<comment type="subcellular location">
    <subcellularLocation>
        <location evidence="1 7">Cell membrane</location>
        <topology evidence="1 7">Multi-pass membrane protein</topology>
    </subcellularLocation>
</comment>
<proteinExistence type="inferred from homology"/>
<comment type="similarity">
    <text evidence="7">Belongs to the drug/metabolite transporter (DMT) superfamily. Small multidrug resistance (SMR) (TC 2.A.7.1) family.</text>
</comment>
<dbReference type="Gene3D" id="1.10.3730.20">
    <property type="match status" value="1"/>
</dbReference>
<dbReference type="InterPro" id="IPR045324">
    <property type="entry name" value="Small_multidrug_res"/>
</dbReference>
<dbReference type="InterPro" id="IPR037185">
    <property type="entry name" value="EmrE-like"/>
</dbReference>
<name>A0ABS8Y955_9BACL</name>